<keyword evidence="2" id="KW-1185">Reference proteome</keyword>
<feature type="non-terminal residue" evidence="1">
    <location>
        <position position="211"/>
    </location>
</feature>
<reference evidence="1" key="1">
    <citation type="submission" date="2019-10" db="EMBL/GenBank/DDBJ databases">
        <authorList>
            <consortium name="DOE Joint Genome Institute"/>
            <person name="Kuo A."/>
            <person name="Miyauchi S."/>
            <person name="Kiss E."/>
            <person name="Drula E."/>
            <person name="Kohler A."/>
            <person name="Sanchez-Garcia M."/>
            <person name="Andreopoulos B."/>
            <person name="Barry K.W."/>
            <person name="Bonito G."/>
            <person name="Buee M."/>
            <person name="Carver A."/>
            <person name="Chen C."/>
            <person name="Cichocki N."/>
            <person name="Clum A."/>
            <person name="Culley D."/>
            <person name="Crous P.W."/>
            <person name="Fauchery L."/>
            <person name="Girlanda M."/>
            <person name="Hayes R."/>
            <person name="Keri Z."/>
            <person name="Labutti K."/>
            <person name="Lipzen A."/>
            <person name="Lombard V."/>
            <person name="Magnuson J."/>
            <person name="Maillard F."/>
            <person name="Morin E."/>
            <person name="Murat C."/>
            <person name="Nolan M."/>
            <person name="Ohm R."/>
            <person name="Pangilinan J."/>
            <person name="Pereira M."/>
            <person name="Perotto S."/>
            <person name="Peter M."/>
            <person name="Riley R."/>
            <person name="Sitrit Y."/>
            <person name="Stielow B."/>
            <person name="Szollosi G."/>
            <person name="Zifcakova L."/>
            <person name="Stursova M."/>
            <person name="Spatafora J.W."/>
            <person name="Tedersoo L."/>
            <person name="Vaario L.-M."/>
            <person name="Yamada A."/>
            <person name="Yan M."/>
            <person name="Wang P."/>
            <person name="Xu J."/>
            <person name="Bruns T."/>
            <person name="Baldrian P."/>
            <person name="Vilgalys R."/>
            <person name="Henrissat B."/>
            <person name="Grigoriev I.V."/>
            <person name="Hibbett D."/>
            <person name="Nagy L.G."/>
            <person name="Martin F.M."/>
        </authorList>
    </citation>
    <scope>NUCLEOTIDE SEQUENCE</scope>
    <source>
        <strain evidence="1">P2</strain>
    </source>
</reference>
<dbReference type="Proteomes" id="UP000886501">
    <property type="component" value="Unassembled WGS sequence"/>
</dbReference>
<dbReference type="EMBL" id="MU117965">
    <property type="protein sequence ID" value="KAF9653092.1"/>
    <property type="molecule type" value="Genomic_DNA"/>
</dbReference>
<gene>
    <name evidence="1" type="ORF">BDM02DRAFT_3085217</name>
</gene>
<name>A0ACB6ZU86_THEGA</name>
<sequence>PTKTGKTHVVWVAPTQGVLRYVPFAVNASVGDTIKFIWGANNHTVTKGSQLTPCNKTSDSPFASGIQQKGFVFEQVVNDTNPLFFYCAFPNHCAKGMFGIINPPNALAAPSSVGSMMQSLVAANSNLGKMRNYADNATKSSEAASRWGTNFDLAGIPEWAHESFVENVLYTRTFLAANPDAFKDGEVDVSLGVNPPVVPQEITKVALGNSP</sequence>
<accession>A0ACB6ZU86</accession>
<comment type="caution">
    <text evidence="1">The sequence shown here is derived from an EMBL/GenBank/DDBJ whole genome shotgun (WGS) entry which is preliminary data.</text>
</comment>
<evidence type="ECO:0000313" key="2">
    <source>
        <dbReference type="Proteomes" id="UP000886501"/>
    </source>
</evidence>
<evidence type="ECO:0000313" key="1">
    <source>
        <dbReference type="EMBL" id="KAF9653092.1"/>
    </source>
</evidence>
<organism evidence="1 2">
    <name type="scientific">Thelephora ganbajun</name>
    <name type="common">Ganba fungus</name>
    <dbReference type="NCBI Taxonomy" id="370292"/>
    <lineage>
        <taxon>Eukaryota</taxon>
        <taxon>Fungi</taxon>
        <taxon>Dikarya</taxon>
        <taxon>Basidiomycota</taxon>
        <taxon>Agaricomycotina</taxon>
        <taxon>Agaricomycetes</taxon>
        <taxon>Thelephorales</taxon>
        <taxon>Thelephoraceae</taxon>
        <taxon>Thelephora</taxon>
    </lineage>
</organism>
<reference evidence="1" key="2">
    <citation type="journal article" date="2020" name="Nat. Commun.">
        <title>Large-scale genome sequencing of mycorrhizal fungi provides insights into the early evolution of symbiotic traits.</title>
        <authorList>
            <person name="Miyauchi S."/>
            <person name="Kiss E."/>
            <person name="Kuo A."/>
            <person name="Drula E."/>
            <person name="Kohler A."/>
            <person name="Sanchez-Garcia M."/>
            <person name="Morin E."/>
            <person name="Andreopoulos B."/>
            <person name="Barry K.W."/>
            <person name="Bonito G."/>
            <person name="Buee M."/>
            <person name="Carver A."/>
            <person name="Chen C."/>
            <person name="Cichocki N."/>
            <person name="Clum A."/>
            <person name="Culley D."/>
            <person name="Crous P.W."/>
            <person name="Fauchery L."/>
            <person name="Girlanda M."/>
            <person name="Hayes R.D."/>
            <person name="Keri Z."/>
            <person name="LaButti K."/>
            <person name="Lipzen A."/>
            <person name="Lombard V."/>
            <person name="Magnuson J."/>
            <person name="Maillard F."/>
            <person name="Murat C."/>
            <person name="Nolan M."/>
            <person name="Ohm R.A."/>
            <person name="Pangilinan J."/>
            <person name="Pereira M.F."/>
            <person name="Perotto S."/>
            <person name="Peter M."/>
            <person name="Pfister S."/>
            <person name="Riley R."/>
            <person name="Sitrit Y."/>
            <person name="Stielow J.B."/>
            <person name="Szollosi G."/>
            <person name="Zifcakova L."/>
            <person name="Stursova M."/>
            <person name="Spatafora J.W."/>
            <person name="Tedersoo L."/>
            <person name="Vaario L.M."/>
            <person name="Yamada A."/>
            <person name="Yan M."/>
            <person name="Wang P."/>
            <person name="Xu J."/>
            <person name="Bruns T."/>
            <person name="Baldrian P."/>
            <person name="Vilgalys R."/>
            <person name="Dunand C."/>
            <person name="Henrissat B."/>
            <person name="Grigoriev I.V."/>
            <person name="Hibbett D."/>
            <person name="Nagy L.G."/>
            <person name="Martin F.M."/>
        </authorList>
    </citation>
    <scope>NUCLEOTIDE SEQUENCE</scope>
    <source>
        <strain evidence="1">P2</strain>
    </source>
</reference>
<protein>
    <submittedName>
        <fullName evidence="1">Uncharacterized protein</fullName>
    </submittedName>
</protein>
<proteinExistence type="predicted"/>
<feature type="non-terminal residue" evidence="1">
    <location>
        <position position="1"/>
    </location>
</feature>